<feature type="domain" description="Gfo/Idh/MocA-like oxidoreductase N-terminal" evidence="1">
    <location>
        <begin position="7"/>
        <end position="123"/>
    </location>
</feature>
<dbReference type="SUPFAM" id="SSF55347">
    <property type="entry name" value="Glyceraldehyde-3-phosphate dehydrogenase-like, C-terminal domain"/>
    <property type="match status" value="1"/>
</dbReference>
<dbReference type="Pfam" id="PF01408">
    <property type="entry name" value="GFO_IDH_MocA"/>
    <property type="match status" value="1"/>
</dbReference>
<organism evidence="3">
    <name type="scientific">Alsobacter sp. KACC 23698</name>
    <dbReference type="NCBI Taxonomy" id="3149229"/>
    <lineage>
        <taxon>Bacteria</taxon>
        <taxon>Pseudomonadati</taxon>
        <taxon>Pseudomonadota</taxon>
        <taxon>Alphaproteobacteria</taxon>
        <taxon>Hyphomicrobiales</taxon>
        <taxon>Alsobacteraceae</taxon>
        <taxon>Alsobacter</taxon>
    </lineage>
</organism>
<dbReference type="Pfam" id="PF22725">
    <property type="entry name" value="GFO_IDH_MocA_C3"/>
    <property type="match status" value="1"/>
</dbReference>
<gene>
    <name evidence="3" type="ORF">ABEG18_05480</name>
</gene>
<dbReference type="PANTHER" id="PTHR43377:SF6">
    <property type="entry name" value="GFO_IDH_MOCA-LIKE OXIDOREDUCTASE N-TERMINAL DOMAIN-CONTAINING PROTEIN"/>
    <property type="match status" value="1"/>
</dbReference>
<accession>A0AAU7JII2</accession>
<evidence type="ECO:0000259" key="2">
    <source>
        <dbReference type="Pfam" id="PF22725"/>
    </source>
</evidence>
<dbReference type="SUPFAM" id="SSF51735">
    <property type="entry name" value="NAD(P)-binding Rossmann-fold domains"/>
    <property type="match status" value="1"/>
</dbReference>
<name>A0AAU7JII2_9HYPH</name>
<dbReference type="InterPro" id="IPR055170">
    <property type="entry name" value="GFO_IDH_MocA-like_dom"/>
</dbReference>
<evidence type="ECO:0000313" key="3">
    <source>
        <dbReference type="EMBL" id="XBO40232.1"/>
    </source>
</evidence>
<dbReference type="RefSeq" id="WP_406857087.1">
    <property type="nucleotide sequence ID" value="NZ_CP157484.1"/>
</dbReference>
<dbReference type="AlphaFoldDB" id="A0AAU7JII2"/>
<reference evidence="3" key="1">
    <citation type="submission" date="2024-05" db="EMBL/GenBank/DDBJ databases">
        <authorList>
            <person name="Kim S."/>
            <person name="Heo J."/>
            <person name="Choi H."/>
            <person name="Choi Y."/>
            <person name="Kwon S.-W."/>
            <person name="Kim Y."/>
        </authorList>
    </citation>
    <scope>NUCLEOTIDE SEQUENCE</scope>
    <source>
        <strain evidence="3">KACC 23698</strain>
    </source>
</reference>
<feature type="domain" description="GFO/IDH/MocA-like oxidoreductase" evidence="2">
    <location>
        <begin position="133"/>
        <end position="240"/>
    </location>
</feature>
<proteinExistence type="predicted"/>
<evidence type="ECO:0000259" key="1">
    <source>
        <dbReference type="Pfam" id="PF01408"/>
    </source>
</evidence>
<dbReference type="GO" id="GO:0000166">
    <property type="term" value="F:nucleotide binding"/>
    <property type="evidence" value="ECO:0007669"/>
    <property type="project" value="InterPro"/>
</dbReference>
<dbReference type="PANTHER" id="PTHR43377">
    <property type="entry name" value="BILIVERDIN REDUCTASE A"/>
    <property type="match status" value="1"/>
</dbReference>
<dbReference type="InterPro" id="IPR000683">
    <property type="entry name" value="Gfo/Idh/MocA-like_OxRdtase_N"/>
</dbReference>
<dbReference type="Gene3D" id="3.40.50.720">
    <property type="entry name" value="NAD(P)-binding Rossmann-like Domain"/>
    <property type="match status" value="1"/>
</dbReference>
<sequence length="359" mass="39803">MTERIPIAVVGCGYWGAKHIRVLSESPSANLVMAVDARADRISRIQDRYRGVAVSRSVTDALSSDVAGIVIATPISTHYALAMAALEAGKHVLVEKPMAMKASECRRLIAIAERRHLTLMVGHTFEYHPAVDYMRQAVKRGDLGEIYDVSTRRLNLGLYQADTNVLWDLAPHDLSVIFRVIDSPLVDVSARGCAHVIPGVEDIVHVHLAFQNAARAHLHLSWLDPVKTRQITIVGSESMLVFDDMNSCDKIRTYDRRFKPTPQGDTFADFETAYHDGDVHIPSLSNQEPLQRELRDFIDAIATSKRPLADGYSGLHVVEALEECSRALANDGVGSAPSWSVAEWQRRNGQIRAVPDRSH</sequence>
<dbReference type="InterPro" id="IPR036291">
    <property type="entry name" value="NAD(P)-bd_dom_sf"/>
</dbReference>
<dbReference type="EMBL" id="CP157484">
    <property type="protein sequence ID" value="XBO40232.1"/>
    <property type="molecule type" value="Genomic_DNA"/>
</dbReference>
<dbReference type="Gene3D" id="3.30.360.10">
    <property type="entry name" value="Dihydrodipicolinate Reductase, domain 2"/>
    <property type="match status" value="1"/>
</dbReference>
<dbReference type="InterPro" id="IPR051450">
    <property type="entry name" value="Gfo/Idh/MocA_Oxidoreductases"/>
</dbReference>
<protein>
    <submittedName>
        <fullName evidence="3">Gfo/Idh/MocA family oxidoreductase</fullName>
    </submittedName>
</protein>